<organism evidence="1 2">
    <name type="scientific">Ciceribacter selenitireducens ATCC BAA-1503</name>
    <dbReference type="NCBI Taxonomy" id="1336235"/>
    <lineage>
        <taxon>Bacteria</taxon>
        <taxon>Pseudomonadati</taxon>
        <taxon>Pseudomonadota</taxon>
        <taxon>Alphaproteobacteria</taxon>
        <taxon>Hyphomicrobiales</taxon>
        <taxon>Rhizobiaceae</taxon>
        <taxon>Ciceribacter</taxon>
    </lineage>
</organism>
<dbReference type="AlphaFoldDB" id="A0A376AB48"/>
<sequence length="175" mass="19698">MSVEFYADYVRPLRVLLAELDQHPERFQTYDVHIELAASGKLVVYETKRRKGQADSLYYGRSGPGDSPRQIAQTTAFAAIDHFMALSQFLAFNGKLENLAGEDAAQSLTIGSQYPSCAVRFGYRRKGQPKAMSMFMIFVGFNDDQDAGQYVAKIADPAILVDNRPLRADKVYEWK</sequence>
<protein>
    <submittedName>
        <fullName evidence="1">Uncharacterized protein</fullName>
    </submittedName>
</protein>
<dbReference type="EMBL" id="UEYP01000016">
    <property type="protein sequence ID" value="SSC64968.1"/>
    <property type="molecule type" value="Genomic_DNA"/>
</dbReference>
<evidence type="ECO:0000313" key="2">
    <source>
        <dbReference type="Proteomes" id="UP000254764"/>
    </source>
</evidence>
<dbReference type="RefSeq" id="WP_147294026.1">
    <property type="nucleotide sequence ID" value="NZ_UEYP01000016.1"/>
</dbReference>
<gene>
    <name evidence="1" type="ORF">RHIZ70_676</name>
</gene>
<evidence type="ECO:0000313" key="1">
    <source>
        <dbReference type="EMBL" id="SSC64968.1"/>
    </source>
</evidence>
<dbReference type="Proteomes" id="UP000254764">
    <property type="component" value="Unassembled WGS sequence"/>
</dbReference>
<dbReference type="OrthoDB" id="8366572at2"/>
<accession>A0A376AB48</accession>
<reference evidence="2" key="1">
    <citation type="submission" date="2018-07" db="EMBL/GenBank/DDBJ databases">
        <authorList>
            <person name="Peiro R."/>
            <person name="Begona"/>
            <person name="Cbmso G."/>
            <person name="Lopez M."/>
            <person name="Gonzalez S."/>
        </authorList>
    </citation>
    <scope>NUCLEOTIDE SEQUENCE [LARGE SCALE GENOMIC DNA]</scope>
</reference>
<proteinExistence type="predicted"/>
<keyword evidence="2" id="KW-1185">Reference proteome</keyword>
<name>A0A376AB48_9HYPH</name>